<dbReference type="InterPro" id="IPR008000">
    <property type="entry name" value="Rham/fucose_mutarotase"/>
</dbReference>
<feature type="compositionally biased region" description="Low complexity" evidence="1">
    <location>
        <begin position="11"/>
        <end position="28"/>
    </location>
</feature>
<dbReference type="AlphaFoldDB" id="A0AAN7URI7"/>
<evidence type="ECO:0000256" key="1">
    <source>
        <dbReference type="SAM" id="MobiDB-lite"/>
    </source>
</evidence>
<evidence type="ECO:0008006" key="4">
    <source>
        <dbReference type="Google" id="ProtNLM"/>
    </source>
</evidence>
<dbReference type="InterPro" id="IPR011008">
    <property type="entry name" value="Dimeric_a/b-barrel"/>
</dbReference>
<dbReference type="Proteomes" id="UP001305414">
    <property type="component" value="Unassembled WGS sequence"/>
</dbReference>
<gene>
    <name evidence="2" type="ORF">RRF57_008108</name>
</gene>
<organism evidence="2 3">
    <name type="scientific">Xylaria bambusicola</name>
    <dbReference type="NCBI Taxonomy" id="326684"/>
    <lineage>
        <taxon>Eukaryota</taxon>
        <taxon>Fungi</taxon>
        <taxon>Dikarya</taxon>
        <taxon>Ascomycota</taxon>
        <taxon>Pezizomycotina</taxon>
        <taxon>Sordariomycetes</taxon>
        <taxon>Xylariomycetidae</taxon>
        <taxon>Xylariales</taxon>
        <taxon>Xylariaceae</taxon>
        <taxon>Xylaria</taxon>
    </lineage>
</organism>
<keyword evidence="3" id="KW-1185">Reference proteome</keyword>
<dbReference type="EMBL" id="JAWHQM010000024">
    <property type="protein sequence ID" value="KAK5632394.1"/>
    <property type="molecule type" value="Genomic_DNA"/>
</dbReference>
<dbReference type="SUPFAM" id="SSF54909">
    <property type="entry name" value="Dimeric alpha+beta barrel"/>
    <property type="match status" value="1"/>
</dbReference>
<dbReference type="PANTHER" id="PTHR34389:SF2">
    <property type="entry name" value="L-RHAMNOSE MUTAROTASE"/>
    <property type="match status" value="1"/>
</dbReference>
<evidence type="ECO:0000313" key="2">
    <source>
        <dbReference type="EMBL" id="KAK5632394.1"/>
    </source>
</evidence>
<name>A0AAN7URI7_9PEZI</name>
<evidence type="ECO:0000313" key="3">
    <source>
        <dbReference type="Proteomes" id="UP001305414"/>
    </source>
</evidence>
<protein>
    <recommendedName>
        <fullName evidence="4">DUF718 domain-containing protein</fullName>
    </recommendedName>
</protein>
<dbReference type="Gene3D" id="3.30.70.100">
    <property type="match status" value="1"/>
</dbReference>
<dbReference type="PANTHER" id="PTHR34389">
    <property type="entry name" value="L-RHAMNOSE MUTAROTASE"/>
    <property type="match status" value="1"/>
</dbReference>
<feature type="compositionally biased region" description="Pro residues" evidence="1">
    <location>
        <begin position="1"/>
        <end position="10"/>
    </location>
</feature>
<proteinExistence type="predicted"/>
<feature type="region of interest" description="Disordered" evidence="1">
    <location>
        <begin position="1"/>
        <end position="40"/>
    </location>
</feature>
<comment type="caution">
    <text evidence="2">The sequence shown here is derived from an EMBL/GenBank/DDBJ whole genome shotgun (WGS) entry which is preliminary data.</text>
</comment>
<dbReference type="GO" id="GO:0016857">
    <property type="term" value="F:racemase and epimerase activity, acting on carbohydrates and derivatives"/>
    <property type="evidence" value="ECO:0007669"/>
    <property type="project" value="InterPro"/>
</dbReference>
<reference evidence="2 3" key="1">
    <citation type="submission" date="2023-10" db="EMBL/GenBank/DDBJ databases">
        <title>Draft genome sequence of Xylaria bambusicola isolate GMP-LS, the root and basal stem rot pathogen of sugarcane in Indonesia.</title>
        <authorList>
            <person name="Selvaraj P."/>
            <person name="Muralishankar V."/>
            <person name="Muruganantham S."/>
            <person name="Sp S."/>
            <person name="Haryani S."/>
            <person name="Lau K.J.X."/>
            <person name="Naqvi N.I."/>
        </authorList>
    </citation>
    <scope>NUCLEOTIDE SEQUENCE [LARGE SCALE GENOMIC DNA]</scope>
    <source>
        <strain evidence="2">GMP-LS</strain>
    </source>
</reference>
<sequence length="157" mass="18067">MWKPSSPPPQSTTSPEQQQQQEPAEQTPGGRPRQESLRQPVAGRRIAQIVKLKPEFVARYKEVYAAMWPEVLQQIKACNIRDYSIFHDPGTGILFASFKYVGFDFAGDMERIRENPKVREWWAMTDAFQESMVPGAKSSESGDPAWWQELEEVFYTP</sequence>
<accession>A0AAN7URI7</accession>
<dbReference type="Pfam" id="PF05336">
    <property type="entry name" value="rhaM"/>
    <property type="match status" value="1"/>
</dbReference>